<accession>A0A067QDX5</accession>
<organism evidence="3 4">
    <name type="scientific">Jaapia argillacea MUCL 33604</name>
    <dbReference type="NCBI Taxonomy" id="933084"/>
    <lineage>
        <taxon>Eukaryota</taxon>
        <taxon>Fungi</taxon>
        <taxon>Dikarya</taxon>
        <taxon>Basidiomycota</taxon>
        <taxon>Agaricomycotina</taxon>
        <taxon>Agaricomycetes</taxon>
        <taxon>Agaricomycetidae</taxon>
        <taxon>Jaapiales</taxon>
        <taxon>Jaapiaceae</taxon>
        <taxon>Jaapia</taxon>
    </lineage>
</organism>
<reference evidence="4" key="1">
    <citation type="journal article" date="2014" name="Proc. Natl. Acad. Sci. U.S.A.">
        <title>Extensive sampling of basidiomycete genomes demonstrates inadequacy of the white-rot/brown-rot paradigm for wood decay fungi.</title>
        <authorList>
            <person name="Riley R."/>
            <person name="Salamov A.A."/>
            <person name="Brown D.W."/>
            <person name="Nagy L.G."/>
            <person name="Floudas D."/>
            <person name="Held B.W."/>
            <person name="Levasseur A."/>
            <person name="Lombard V."/>
            <person name="Morin E."/>
            <person name="Otillar R."/>
            <person name="Lindquist E.A."/>
            <person name="Sun H."/>
            <person name="LaButti K.M."/>
            <person name="Schmutz J."/>
            <person name="Jabbour D."/>
            <person name="Luo H."/>
            <person name="Baker S.E."/>
            <person name="Pisabarro A.G."/>
            <person name="Walton J.D."/>
            <person name="Blanchette R.A."/>
            <person name="Henrissat B."/>
            <person name="Martin F."/>
            <person name="Cullen D."/>
            <person name="Hibbett D.S."/>
            <person name="Grigoriev I.V."/>
        </authorList>
    </citation>
    <scope>NUCLEOTIDE SEQUENCE [LARGE SCALE GENOMIC DNA]</scope>
    <source>
        <strain evidence="4">MUCL 33604</strain>
    </source>
</reference>
<keyword evidence="4" id="KW-1185">Reference proteome</keyword>
<feature type="chain" id="PRO_5001643943" description="SCP domain-containing protein" evidence="1">
    <location>
        <begin position="25"/>
        <end position="177"/>
    </location>
</feature>
<dbReference type="OrthoDB" id="337038at2759"/>
<dbReference type="AlphaFoldDB" id="A0A067QDX5"/>
<dbReference type="InParanoid" id="A0A067QDX5"/>
<dbReference type="Pfam" id="PF00188">
    <property type="entry name" value="CAP"/>
    <property type="match status" value="1"/>
</dbReference>
<feature type="domain" description="SCP" evidence="2">
    <location>
        <begin position="36"/>
        <end position="169"/>
    </location>
</feature>
<sequence length="177" mass="18644">MCNLFIQATILLFVLLFSATGVAATPSRLSCRTESSIETGFLAAHNVVRSAHGAGPLVWSSELAQKAQEWASGCQLKQSRGSLGPYGENLAAAAGPGGFSVESAVQVWIDDALDYDPSHPTYNHFTQVVWKSSTELGCAVASCDGIFDAGLGKATYYVCEYNPPGNVVGQAPLNVQV</sequence>
<protein>
    <recommendedName>
        <fullName evidence="2">SCP domain-containing protein</fullName>
    </recommendedName>
</protein>
<dbReference type="Proteomes" id="UP000027265">
    <property type="component" value="Unassembled WGS sequence"/>
</dbReference>
<dbReference type="InterPro" id="IPR014044">
    <property type="entry name" value="CAP_dom"/>
</dbReference>
<evidence type="ECO:0000313" key="4">
    <source>
        <dbReference type="Proteomes" id="UP000027265"/>
    </source>
</evidence>
<gene>
    <name evidence="3" type="ORF">JAAARDRAFT_166489</name>
</gene>
<dbReference type="Gene3D" id="3.40.33.10">
    <property type="entry name" value="CAP"/>
    <property type="match status" value="1"/>
</dbReference>
<dbReference type="EMBL" id="KL197709">
    <property type="protein sequence ID" value="KDQ64355.1"/>
    <property type="molecule type" value="Genomic_DNA"/>
</dbReference>
<dbReference type="SUPFAM" id="SSF55797">
    <property type="entry name" value="PR-1-like"/>
    <property type="match status" value="1"/>
</dbReference>
<dbReference type="HOGENOM" id="CLU_035730_6_3_1"/>
<keyword evidence="1" id="KW-0732">Signal</keyword>
<dbReference type="PANTHER" id="PTHR10334">
    <property type="entry name" value="CYSTEINE-RICH SECRETORY PROTEIN-RELATED"/>
    <property type="match status" value="1"/>
</dbReference>
<name>A0A067QDX5_9AGAM</name>
<dbReference type="PRINTS" id="PR00837">
    <property type="entry name" value="V5TPXLIKE"/>
</dbReference>
<dbReference type="InterPro" id="IPR035940">
    <property type="entry name" value="CAP_sf"/>
</dbReference>
<feature type="signal peptide" evidence="1">
    <location>
        <begin position="1"/>
        <end position="24"/>
    </location>
</feature>
<evidence type="ECO:0000256" key="1">
    <source>
        <dbReference type="SAM" id="SignalP"/>
    </source>
</evidence>
<dbReference type="SMART" id="SM00198">
    <property type="entry name" value="SCP"/>
    <property type="match status" value="1"/>
</dbReference>
<dbReference type="InterPro" id="IPR001283">
    <property type="entry name" value="CRISP-related"/>
</dbReference>
<dbReference type="STRING" id="933084.A0A067QDX5"/>
<evidence type="ECO:0000313" key="3">
    <source>
        <dbReference type="EMBL" id="KDQ64355.1"/>
    </source>
</evidence>
<proteinExistence type="predicted"/>
<evidence type="ECO:0000259" key="2">
    <source>
        <dbReference type="SMART" id="SM00198"/>
    </source>
</evidence>